<keyword evidence="1" id="KW-0732">Signal</keyword>
<evidence type="ECO:0000313" key="2">
    <source>
        <dbReference type="EMBL" id="BAO43310.1"/>
    </source>
</evidence>
<keyword evidence="3" id="KW-1185">Reference proteome</keyword>
<reference evidence="2 3" key="1">
    <citation type="journal article" date="2014" name="PLoS ONE">
        <title>Physiological and genomic features of a novel sulfur-oxidizing gammaproteobacterium belonging to a previously uncultivated symbiotic lineage isolated from a hydrothermal vent.</title>
        <authorList>
            <person name="Nunoura T."/>
            <person name="Takaki Y."/>
            <person name="Kazama H."/>
            <person name="Kakuta J."/>
            <person name="Shimamura S."/>
            <person name="Makita H."/>
            <person name="Hirai M."/>
            <person name="Miyazaki M."/>
            <person name="Takai K."/>
        </authorList>
    </citation>
    <scope>NUCLEOTIDE SEQUENCE [LARGE SCALE GENOMIC DNA]</scope>
    <source>
        <strain evidence="2 3">Hiromi1</strain>
    </source>
</reference>
<sequence>MNAIKLVTCSSLLLIAGMTSSAQAGPTSGRFDINSVDCNNLQAVNKRFRRMAERKCAENKPSYTISNRNKVASEPTPPDVYAGKDKEKFRSMIASAWKNKYPQDKVLGIRFHSDHWVRNSAYNTNATGLYKTDTSVLPVSVIVQSSSTHATIFPAYINRNNLSGAISAGVDTKKKSYVVKEMLLSNWKP</sequence>
<dbReference type="EMBL" id="AP012273">
    <property type="protein sequence ID" value="BAO43310.1"/>
    <property type="molecule type" value="Genomic_DNA"/>
</dbReference>
<name>A0A7U6GGN9_9GAMM</name>
<protein>
    <submittedName>
        <fullName evidence="2">Uncharacterized protein</fullName>
    </submittedName>
</protein>
<feature type="chain" id="PRO_5031438570" evidence="1">
    <location>
        <begin position="25"/>
        <end position="189"/>
    </location>
</feature>
<gene>
    <name evidence="2" type="ORF">TBH_C0364</name>
</gene>
<dbReference type="AlphaFoldDB" id="A0A7U6GGN9"/>
<dbReference type="KEGG" id="tbn:TBH_C0364"/>
<evidence type="ECO:0000313" key="3">
    <source>
        <dbReference type="Proteomes" id="UP000031631"/>
    </source>
</evidence>
<proteinExistence type="predicted"/>
<dbReference type="RefSeq" id="WP_041064851.1">
    <property type="nucleotide sequence ID" value="NZ_AP012273.1"/>
</dbReference>
<evidence type="ECO:0000256" key="1">
    <source>
        <dbReference type="SAM" id="SignalP"/>
    </source>
</evidence>
<organism evidence="2 3">
    <name type="scientific">Thiolapillus brandeum</name>
    <dbReference type="NCBI Taxonomy" id="1076588"/>
    <lineage>
        <taxon>Bacteria</taxon>
        <taxon>Pseudomonadati</taxon>
        <taxon>Pseudomonadota</taxon>
        <taxon>Gammaproteobacteria</taxon>
        <taxon>Chromatiales</taxon>
        <taxon>Sedimenticolaceae</taxon>
        <taxon>Thiolapillus</taxon>
    </lineage>
</organism>
<accession>A0A7U6GGN9</accession>
<dbReference type="Proteomes" id="UP000031631">
    <property type="component" value="Chromosome"/>
</dbReference>
<feature type="signal peptide" evidence="1">
    <location>
        <begin position="1"/>
        <end position="24"/>
    </location>
</feature>